<evidence type="ECO:0000256" key="5">
    <source>
        <dbReference type="ARBA" id="ARBA00022970"/>
    </source>
</evidence>
<dbReference type="GO" id="GO:0016887">
    <property type="term" value="F:ATP hydrolysis activity"/>
    <property type="evidence" value="ECO:0007669"/>
    <property type="project" value="InterPro"/>
</dbReference>
<organism evidence="8 9">
    <name type="scientific">Cronobacter muytjensii</name>
    <dbReference type="NCBI Taxonomy" id="413501"/>
    <lineage>
        <taxon>Bacteria</taxon>
        <taxon>Pseudomonadati</taxon>
        <taxon>Pseudomonadota</taxon>
        <taxon>Gammaproteobacteria</taxon>
        <taxon>Enterobacterales</taxon>
        <taxon>Enterobacteriaceae</taxon>
        <taxon>Cronobacter</taxon>
    </lineage>
</organism>
<keyword evidence="10" id="KW-1185">Reference proteome</keyword>
<dbReference type="Pfam" id="PF00005">
    <property type="entry name" value="ABC_tran"/>
    <property type="match status" value="1"/>
</dbReference>
<dbReference type="PANTHER" id="PTHR43820:SF5">
    <property type="entry name" value="HIGH-AFFINITY BRANCHED-CHAIN AMINO ACID TRANSPORT ATP-BINDING PROTEIN"/>
    <property type="match status" value="1"/>
</dbReference>
<evidence type="ECO:0000256" key="2">
    <source>
        <dbReference type="ARBA" id="ARBA00022448"/>
    </source>
</evidence>
<evidence type="ECO:0000259" key="6">
    <source>
        <dbReference type="PROSITE" id="PS50893"/>
    </source>
</evidence>
<dbReference type="EMBL" id="MSAE01000002">
    <property type="protein sequence ID" value="PUX18135.1"/>
    <property type="molecule type" value="Genomic_DNA"/>
</dbReference>
<dbReference type="SUPFAM" id="SSF52540">
    <property type="entry name" value="P-loop containing nucleoside triphosphate hydrolases"/>
    <property type="match status" value="1"/>
</dbReference>
<evidence type="ECO:0000256" key="1">
    <source>
        <dbReference type="ARBA" id="ARBA00005417"/>
    </source>
</evidence>
<dbReference type="InterPro" id="IPR052156">
    <property type="entry name" value="BCAA_Transport_ATP-bd_LivF"/>
</dbReference>
<name>A0A2T7AZJ1_9ENTR</name>
<dbReference type="Proteomes" id="UP000469927">
    <property type="component" value="Unassembled WGS sequence"/>
</dbReference>
<comment type="similarity">
    <text evidence="1">Belongs to the ABC transporter superfamily.</text>
</comment>
<evidence type="ECO:0000313" key="8">
    <source>
        <dbReference type="EMBL" id="PUX18135.1"/>
    </source>
</evidence>
<keyword evidence="3" id="KW-0547">Nucleotide-binding</keyword>
<sequence>MLSLHAVNHFYGTQHTLWDVSLDLLPGECTCVIGAPGMGKTTLLNCIAGHLPVKSGSILWREAGCAPQELMRVGAQARAALGIGYVPQERRYFSQLTVEENLHIALLAQPRTGATLPEPVFDLFPALYDERHAQASRLTPEVAHQLTLAQALVTRPRLLILDEPTRGLGQKFIPRLGDILVRLNREWGMSLLLVERHLAFIRRVADRFCLLHRGRAVARGSVAQLTDARMTHWITP</sequence>
<dbReference type="GO" id="GO:0015807">
    <property type="term" value="P:L-amino acid transport"/>
    <property type="evidence" value="ECO:0007669"/>
    <property type="project" value="TreeGrafter"/>
</dbReference>
<dbReference type="InterPro" id="IPR003439">
    <property type="entry name" value="ABC_transporter-like_ATP-bd"/>
</dbReference>
<evidence type="ECO:0000256" key="4">
    <source>
        <dbReference type="ARBA" id="ARBA00022840"/>
    </source>
</evidence>
<dbReference type="Proteomes" id="UP000244378">
    <property type="component" value="Unassembled WGS sequence"/>
</dbReference>
<evidence type="ECO:0000256" key="3">
    <source>
        <dbReference type="ARBA" id="ARBA00022741"/>
    </source>
</evidence>
<dbReference type="GO" id="GO:0005524">
    <property type="term" value="F:ATP binding"/>
    <property type="evidence" value="ECO:0007669"/>
    <property type="project" value="UniProtKB-KW"/>
</dbReference>
<keyword evidence="2" id="KW-0813">Transport</keyword>
<dbReference type="OrthoDB" id="9776369at2"/>
<keyword evidence="4 8" id="KW-0067">ATP-binding</keyword>
<proteinExistence type="inferred from homology"/>
<dbReference type="GeneID" id="92213795"/>
<reference evidence="7 10" key="2">
    <citation type="submission" date="2019-08" db="EMBL/GenBank/DDBJ databases">
        <title>Prevalence, distribution, and phylogeny of type two toxin-antitoxin genes possessed by Cronobacter species where C. sakazakii homologs follow sequence type lineages.</title>
        <authorList>
            <person name="Finkelstein S."/>
            <person name="Negrete F."/>
            <person name="Jang H."/>
            <person name="Gopinath G.R."/>
            <person name="Tall B.D."/>
        </authorList>
    </citation>
    <scope>NUCLEOTIDE SEQUENCE [LARGE SCALE GENOMIC DNA]</scope>
    <source>
        <strain evidence="7 10">MOD1_GK1257</strain>
    </source>
</reference>
<dbReference type="EMBL" id="WAGD01000012">
    <property type="protein sequence ID" value="KAB0883923.1"/>
    <property type="molecule type" value="Genomic_DNA"/>
</dbReference>
<dbReference type="Gene3D" id="3.40.50.300">
    <property type="entry name" value="P-loop containing nucleotide triphosphate hydrolases"/>
    <property type="match status" value="1"/>
</dbReference>
<reference evidence="8 9" key="1">
    <citation type="submission" date="2016-12" db="EMBL/GenBank/DDBJ databases">
        <title>Analysis of the Molecular Diversity Among Cronobacter Species Isolated from Filth Flies Using a Pan Genomic DNA Microarray.</title>
        <authorList>
            <person name="Pava-Ripoll M."/>
            <person name="Tall B."/>
            <person name="Farber J."/>
            <person name="Fanning S."/>
            <person name="Lehner A."/>
            <person name="Stephan R."/>
            <person name="Pagotto F."/>
            <person name="Iverson C."/>
            <person name="Ziobro G."/>
            <person name="Miller A."/>
            <person name="Pearson R."/>
            <person name="Yan Q."/>
            <person name="Kim M."/>
            <person name="Jeong S."/>
            <person name="Park J."/>
            <person name="Jun S."/>
            <person name="Choi H."/>
            <person name="Chung T."/>
            <person name="Yoo Y."/>
            <person name="Park E."/>
            <person name="Hwang S."/>
            <person name="Lee B."/>
            <person name="Sathyamoorthy V."/>
            <person name="Carter L."/>
            <person name="Mammel M."/>
            <person name="Jackson S."/>
            <person name="Kothary M."/>
            <person name="Patel I."/>
            <person name="Grim C."/>
            <person name="Gopinath G."/>
            <person name="Gangiredla J."/>
            <person name="Chase H."/>
        </authorList>
    </citation>
    <scope>NUCLEOTIDE SEQUENCE [LARGE SCALE GENOMIC DNA]</scope>
    <source>
        <strain evidence="8 9">MOD1-Md1s</strain>
    </source>
</reference>
<feature type="domain" description="ABC transporter" evidence="6">
    <location>
        <begin position="2"/>
        <end position="234"/>
    </location>
</feature>
<comment type="caution">
    <text evidence="8">The sequence shown here is derived from an EMBL/GenBank/DDBJ whole genome shotgun (WGS) entry which is preliminary data.</text>
</comment>
<dbReference type="InterPro" id="IPR003593">
    <property type="entry name" value="AAA+_ATPase"/>
</dbReference>
<accession>A0A2T7AZJ1</accession>
<evidence type="ECO:0000313" key="10">
    <source>
        <dbReference type="Proteomes" id="UP000469927"/>
    </source>
</evidence>
<dbReference type="SMART" id="SM00382">
    <property type="entry name" value="AAA"/>
    <property type="match status" value="1"/>
</dbReference>
<dbReference type="GO" id="GO:0015658">
    <property type="term" value="F:branched-chain amino acid transmembrane transporter activity"/>
    <property type="evidence" value="ECO:0007669"/>
    <property type="project" value="TreeGrafter"/>
</dbReference>
<protein>
    <submittedName>
        <fullName evidence="8">ABC transporter ATP-binding protein</fullName>
    </submittedName>
    <submittedName>
        <fullName evidence="7">ATP-binding cassette domain-containing protein</fullName>
    </submittedName>
</protein>
<dbReference type="PROSITE" id="PS50893">
    <property type="entry name" value="ABC_TRANSPORTER_2"/>
    <property type="match status" value="1"/>
</dbReference>
<evidence type="ECO:0000313" key="9">
    <source>
        <dbReference type="Proteomes" id="UP000244378"/>
    </source>
</evidence>
<dbReference type="AlphaFoldDB" id="A0A2T7AZJ1"/>
<keyword evidence="5" id="KW-0029">Amino-acid transport</keyword>
<dbReference type="PANTHER" id="PTHR43820">
    <property type="entry name" value="HIGH-AFFINITY BRANCHED-CHAIN AMINO ACID TRANSPORT ATP-BINDING PROTEIN LIVF"/>
    <property type="match status" value="1"/>
</dbReference>
<dbReference type="RefSeq" id="WP_038864024.1">
    <property type="nucleotide sequence ID" value="NZ_CP187979.1"/>
</dbReference>
<dbReference type="InterPro" id="IPR027417">
    <property type="entry name" value="P-loop_NTPase"/>
</dbReference>
<gene>
    <name evidence="8" type="ORF">AUN14_02100</name>
    <name evidence="7" type="ORF">FZI19_05500</name>
</gene>
<evidence type="ECO:0000313" key="7">
    <source>
        <dbReference type="EMBL" id="KAB0883923.1"/>
    </source>
</evidence>